<keyword evidence="1" id="KW-0812">Transmembrane</keyword>
<sequence length="82" mass="8984">MTFTSRVKSVTATMFLKAGVPEQQLRTRMKSVGQNMLLASTLAIVPLVMFDDVSVAVKIILQLVYALLICGGVILTVEEKKK</sequence>
<evidence type="ECO:0000313" key="3">
    <source>
        <dbReference type="Proteomes" id="UP000867740"/>
    </source>
</evidence>
<proteinExistence type="predicted"/>
<organism evidence="2 3">
    <name type="scientific">Kluyvera intermedia</name>
    <name type="common">Enterobacter intermedius</name>
    <dbReference type="NCBI Taxonomy" id="61648"/>
    <lineage>
        <taxon>Bacteria</taxon>
        <taxon>Pseudomonadati</taxon>
        <taxon>Pseudomonadota</taxon>
        <taxon>Gammaproteobacteria</taxon>
        <taxon>Enterobacterales</taxon>
        <taxon>Enterobacteriaceae</taxon>
        <taxon>Kluyvera</taxon>
    </lineage>
</organism>
<feature type="transmembrane region" description="Helical" evidence="1">
    <location>
        <begin position="56"/>
        <end position="77"/>
    </location>
</feature>
<keyword evidence="1" id="KW-0472">Membrane</keyword>
<keyword evidence="1" id="KW-1133">Transmembrane helix</keyword>
<dbReference type="AlphaFoldDB" id="A0A9P3TAG7"/>
<dbReference type="Proteomes" id="UP000867740">
    <property type="component" value="Unassembled WGS sequence"/>
</dbReference>
<reference evidence="2" key="2">
    <citation type="submission" date="2020-10" db="EMBL/GenBank/DDBJ databases">
        <authorList>
            <consortium name="NCBI Pathogen Detection Project"/>
        </authorList>
    </citation>
    <scope>NUCLEOTIDE SEQUENCE</scope>
    <source>
        <strain evidence="2">CAVp300</strain>
    </source>
</reference>
<reference evidence="2" key="1">
    <citation type="journal article" date="2018" name="Genome Biol.">
        <title>SKESA: strategic k-mer extension for scrupulous assemblies.</title>
        <authorList>
            <person name="Souvorov A."/>
            <person name="Agarwala R."/>
            <person name="Lipman D.J."/>
        </authorList>
    </citation>
    <scope>NUCLEOTIDE SEQUENCE</scope>
    <source>
        <strain evidence="2">CAVp300</strain>
    </source>
</reference>
<name>A0A9P3TAG7_KLUIN</name>
<dbReference type="EMBL" id="DACSUM010000028">
    <property type="protein sequence ID" value="HAT3583036.1"/>
    <property type="molecule type" value="Genomic_DNA"/>
</dbReference>
<gene>
    <name evidence="2" type="ORF">I8531_003364</name>
</gene>
<protein>
    <submittedName>
        <fullName evidence="2">Uncharacterized protein</fullName>
    </submittedName>
</protein>
<comment type="caution">
    <text evidence="2">The sequence shown here is derived from an EMBL/GenBank/DDBJ whole genome shotgun (WGS) entry which is preliminary data.</text>
</comment>
<dbReference type="RefSeq" id="WP_047368831.1">
    <property type="nucleotide sequence ID" value="NZ_CABMNU010000003.1"/>
</dbReference>
<dbReference type="GeneID" id="39492919"/>
<evidence type="ECO:0000313" key="2">
    <source>
        <dbReference type="EMBL" id="HAT3583036.1"/>
    </source>
</evidence>
<evidence type="ECO:0000256" key="1">
    <source>
        <dbReference type="SAM" id="Phobius"/>
    </source>
</evidence>
<accession>A0A9P3TAG7</accession>
<feature type="transmembrane region" description="Helical" evidence="1">
    <location>
        <begin position="32"/>
        <end position="50"/>
    </location>
</feature>